<feature type="domain" description="SDH C-terminal" evidence="9">
    <location>
        <begin position="231"/>
        <end position="256"/>
    </location>
</feature>
<protein>
    <recommendedName>
        <fullName evidence="2">shikimate dehydrogenase (NADP(+))</fullName>
        <ecNumber evidence="2">1.1.1.25</ecNumber>
    </recommendedName>
</protein>
<keyword evidence="3" id="KW-0521">NADP</keyword>
<dbReference type="SUPFAM" id="SSF51735">
    <property type="entry name" value="NAD(P)-binding Rossmann-fold domains"/>
    <property type="match status" value="1"/>
</dbReference>
<gene>
    <name evidence="10" type="primary">aroE</name>
    <name evidence="10" type="ORF">DF168_01219</name>
</gene>
<dbReference type="GO" id="GO:0050661">
    <property type="term" value="F:NADP binding"/>
    <property type="evidence" value="ECO:0007669"/>
    <property type="project" value="TreeGrafter"/>
</dbReference>
<dbReference type="GO" id="GO:0005829">
    <property type="term" value="C:cytosol"/>
    <property type="evidence" value="ECO:0007669"/>
    <property type="project" value="TreeGrafter"/>
</dbReference>
<dbReference type="InterPro" id="IPR013708">
    <property type="entry name" value="Shikimate_DH-bd_N"/>
</dbReference>
<dbReference type="KEGG" id="mtar:DF168_01219"/>
<dbReference type="Proteomes" id="UP000247465">
    <property type="component" value="Chromosome"/>
</dbReference>
<dbReference type="EMBL" id="CP029803">
    <property type="protein sequence ID" value="AWT60020.1"/>
    <property type="molecule type" value="Genomic_DNA"/>
</dbReference>
<dbReference type="GO" id="GO:0019632">
    <property type="term" value="P:shikimate metabolic process"/>
    <property type="evidence" value="ECO:0007669"/>
    <property type="project" value="TreeGrafter"/>
</dbReference>
<evidence type="ECO:0000256" key="4">
    <source>
        <dbReference type="ARBA" id="ARBA00023002"/>
    </source>
</evidence>
<dbReference type="GO" id="GO:0009073">
    <property type="term" value="P:aromatic amino acid family biosynthetic process"/>
    <property type="evidence" value="ECO:0007669"/>
    <property type="project" value="UniProtKB-KW"/>
</dbReference>
<evidence type="ECO:0000256" key="3">
    <source>
        <dbReference type="ARBA" id="ARBA00022857"/>
    </source>
</evidence>
<evidence type="ECO:0000256" key="1">
    <source>
        <dbReference type="ARBA" id="ARBA00004871"/>
    </source>
</evidence>
<sequence>MHNAALSEMAEGDAAFREWKYFRFDIPPALLSEAIPLFHSHGFRGINLTLPHKVQVLDLLKEIDPVARKMMAVNTLNWQPDGYYGYNSDGFGLSRALESDLGATLADESVIILGAGGAARAAAVHCLECGCRELWIGNRSVSRLKEMLSALKEQKSSNQIKGFDLAEIPRELPSSGILINATSLGLKEEDPSPIDLNRFDCSLKVFDMIYSPPRTKLMKNAEERGVQTANGFSMLVWQGFRSMEIWSQTKVPVEAMFSAGRRAVSDS</sequence>
<dbReference type="InterPro" id="IPR006151">
    <property type="entry name" value="Shikm_DH/Glu-tRNA_Rdtase"/>
</dbReference>
<proteinExistence type="predicted"/>
<dbReference type="PANTHER" id="PTHR21089:SF1">
    <property type="entry name" value="BIFUNCTIONAL 3-DEHYDROQUINATE DEHYDRATASE_SHIKIMATE DEHYDROGENASE, CHLOROPLASTIC"/>
    <property type="match status" value="1"/>
</dbReference>
<dbReference type="AlphaFoldDB" id="A0A2Z4ALV7"/>
<comment type="pathway">
    <text evidence="1">Metabolic intermediate biosynthesis; chorismate biosynthesis; chorismate from D-erythrose 4-phosphate and phosphoenolpyruvate: step 4/7.</text>
</comment>
<dbReference type="SUPFAM" id="SSF53223">
    <property type="entry name" value="Aminoacid dehydrogenase-like, N-terminal domain"/>
    <property type="match status" value="1"/>
</dbReference>
<dbReference type="Pfam" id="PF08501">
    <property type="entry name" value="Shikimate_dh_N"/>
    <property type="match status" value="1"/>
</dbReference>
<reference evidence="10 11" key="1">
    <citation type="submission" date="2018-06" db="EMBL/GenBank/DDBJ databases">
        <title>Draft Genome Sequence of a Novel Marine Bacterium Related to the Verrucomicrobia.</title>
        <authorList>
            <person name="Vosseberg J."/>
            <person name="Martijn J."/>
            <person name="Ettema T.J.G."/>
        </authorList>
    </citation>
    <scope>NUCLEOTIDE SEQUENCE [LARGE SCALE GENOMIC DNA]</scope>
    <source>
        <strain evidence="10">TARA_B100001123</strain>
    </source>
</reference>
<feature type="domain" description="Quinate/shikimate 5-dehydrogenase/glutamyl-tRNA reductase" evidence="7">
    <location>
        <begin position="104"/>
        <end position="183"/>
    </location>
</feature>
<dbReference type="Pfam" id="PF01488">
    <property type="entry name" value="Shikimate_DH"/>
    <property type="match status" value="1"/>
</dbReference>
<dbReference type="EC" id="1.1.1.25" evidence="2"/>
<dbReference type="InterPro" id="IPR046346">
    <property type="entry name" value="Aminoacid_DH-like_N_sf"/>
</dbReference>
<evidence type="ECO:0000259" key="7">
    <source>
        <dbReference type="Pfam" id="PF01488"/>
    </source>
</evidence>
<accession>A0A2Z4ALV7</accession>
<dbReference type="InterPro" id="IPR022893">
    <property type="entry name" value="Shikimate_DH_fam"/>
</dbReference>
<evidence type="ECO:0000313" key="11">
    <source>
        <dbReference type="Proteomes" id="UP000247465"/>
    </source>
</evidence>
<dbReference type="Gene3D" id="3.40.50.10860">
    <property type="entry name" value="Leucine Dehydrogenase, chain A, domain 1"/>
    <property type="match status" value="1"/>
</dbReference>
<evidence type="ECO:0000256" key="6">
    <source>
        <dbReference type="ARBA" id="ARBA00049442"/>
    </source>
</evidence>
<dbReference type="PANTHER" id="PTHR21089">
    <property type="entry name" value="SHIKIMATE DEHYDROGENASE"/>
    <property type="match status" value="1"/>
</dbReference>
<dbReference type="GO" id="GO:0004764">
    <property type="term" value="F:shikimate 3-dehydrogenase (NADP+) activity"/>
    <property type="evidence" value="ECO:0007669"/>
    <property type="project" value="UniProtKB-EC"/>
</dbReference>
<comment type="catalytic activity">
    <reaction evidence="6">
        <text>shikimate + NADP(+) = 3-dehydroshikimate + NADPH + H(+)</text>
        <dbReference type="Rhea" id="RHEA:17737"/>
        <dbReference type="ChEBI" id="CHEBI:15378"/>
        <dbReference type="ChEBI" id="CHEBI:16630"/>
        <dbReference type="ChEBI" id="CHEBI:36208"/>
        <dbReference type="ChEBI" id="CHEBI:57783"/>
        <dbReference type="ChEBI" id="CHEBI:58349"/>
        <dbReference type="EC" id="1.1.1.25"/>
    </reaction>
</comment>
<name>A0A2Z4ALV7_9BACT</name>
<dbReference type="GO" id="GO:0009423">
    <property type="term" value="P:chorismate biosynthetic process"/>
    <property type="evidence" value="ECO:0007669"/>
    <property type="project" value="UniProtKB-UniPathway"/>
</dbReference>
<dbReference type="CDD" id="cd01065">
    <property type="entry name" value="NAD_bind_Shikimate_DH"/>
    <property type="match status" value="1"/>
</dbReference>
<evidence type="ECO:0000259" key="9">
    <source>
        <dbReference type="Pfam" id="PF18317"/>
    </source>
</evidence>
<dbReference type="InterPro" id="IPR041121">
    <property type="entry name" value="SDH_C"/>
</dbReference>
<evidence type="ECO:0000313" key="10">
    <source>
        <dbReference type="EMBL" id="AWT60020.1"/>
    </source>
</evidence>
<evidence type="ECO:0000256" key="5">
    <source>
        <dbReference type="ARBA" id="ARBA00023141"/>
    </source>
</evidence>
<dbReference type="Pfam" id="PF18317">
    <property type="entry name" value="SDH_C"/>
    <property type="match status" value="1"/>
</dbReference>
<organism evidence="10 11">
    <name type="scientific">Candidatus Moanibacter tarae</name>
    <dbReference type="NCBI Taxonomy" id="2200854"/>
    <lineage>
        <taxon>Bacteria</taxon>
        <taxon>Pseudomonadati</taxon>
        <taxon>Verrucomicrobiota</taxon>
        <taxon>Opitutia</taxon>
        <taxon>Puniceicoccales</taxon>
        <taxon>Puniceicoccales incertae sedis</taxon>
        <taxon>Candidatus Moanibacter</taxon>
    </lineage>
</organism>
<feature type="domain" description="Shikimate dehydrogenase substrate binding N-terminal" evidence="8">
    <location>
        <begin position="18"/>
        <end position="76"/>
    </location>
</feature>
<keyword evidence="5" id="KW-0028">Amino-acid biosynthesis</keyword>
<evidence type="ECO:0000259" key="8">
    <source>
        <dbReference type="Pfam" id="PF08501"/>
    </source>
</evidence>
<keyword evidence="5" id="KW-0057">Aromatic amino acid biosynthesis</keyword>
<evidence type="ECO:0000256" key="2">
    <source>
        <dbReference type="ARBA" id="ARBA00012962"/>
    </source>
</evidence>
<dbReference type="InterPro" id="IPR036291">
    <property type="entry name" value="NAD(P)-bd_dom_sf"/>
</dbReference>
<keyword evidence="4 10" id="KW-0560">Oxidoreductase</keyword>
<dbReference type="Gene3D" id="3.40.50.720">
    <property type="entry name" value="NAD(P)-binding Rossmann-like Domain"/>
    <property type="match status" value="1"/>
</dbReference>
<dbReference type="UniPathway" id="UPA00053">
    <property type="reaction ID" value="UER00087"/>
</dbReference>